<feature type="domain" description="HTH hxlR-type" evidence="4">
    <location>
        <begin position="4"/>
        <end position="108"/>
    </location>
</feature>
<evidence type="ECO:0000313" key="5">
    <source>
        <dbReference type="EMBL" id="MBE9033293.1"/>
    </source>
</evidence>
<dbReference type="InterPro" id="IPR002577">
    <property type="entry name" value="HTH_HxlR"/>
</dbReference>
<reference evidence="5" key="1">
    <citation type="submission" date="2020-10" db="EMBL/GenBank/DDBJ databases">
        <authorList>
            <person name="Castelo-Branco R."/>
            <person name="Eusebio N."/>
            <person name="Adriana R."/>
            <person name="Vieira A."/>
            <person name="Brugerolle De Fraissinette N."/>
            <person name="Rezende De Castro R."/>
            <person name="Schneider M.P."/>
            <person name="Vasconcelos V."/>
            <person name="Leao P.N."/>
        </authorList>
    </citation>
    <scope>NUCLEOTIDE SEQUENCE</scope>
    <source>
        <strain evidence="5">LEGE 11480</strain>
    </source>
</reference>
<dbReference type="GO" id="GO:0003677">
    <property type="term" value="F:DNA binding"/>
    <property type="evidence" value="ECO:0007669"/>
    <property type="project" value="UniProtKB-KW"/>
</dbReference>
<dbReference type="PANTHER" id="PTHR33204:SF29">
    <property type="entry name" value="TRANSCRIPTIONAL REGULATOR"/>
    <property type="match status" value="1"/>
</dbReference>
<dbReference type="PROSITE" id="PS51118">
    <property type="entry name" value="HTH_HXLR"/>
    <property type="match status" value="1"/>
</dbReference>
<keyword evidence="2" id="KW-0238">DNA-binding</keyword>
<accession>A0A928VT91</accession>
<name>A0A928VT91_9CYAN</name>
<evidence type="ECO:0000256" key="2">
    <source>
        <dbReference type="ARBA" id="ARBA00023125"/>
    </source>
</evidence>
<sequence>MSTAPKDGTQFVQTTLGVLGGKWKILILWNIRDQPKRLSELKRLIPEISEKVLIQQLRDLEKDGIVNRRDYAEVPPRVDYSFTAHGETLKPIFCELCNWGELHLKQLEMEDREIE</sequence>
<proteinExistence type="predicted"/>
<evidence type="ECO:0000256" key="3">
    <source>
        <dbReference type="ARBA" id="ARBA00023163"/>
    </source>
</evidence>
<dbReference type="RefSeq" id="WP_264328102.1">
    <property type="nucleotide sequence ID" value="NZ_JADEXQ010000174.1"/>
</dbReference>
<dbReference type="Gene3D" id="1.10.10.10">
    <property type="entry name" value="Winged helix-like DNA-binding domain superfamily/Winged helix DNA-binding domain"/>
    <property type="match status" value="1"/>
</dbReference>
<comment type="caution">
    <text evidence="5">The sequence shown here is derived from an EMBL/GenBank/DDBJ whole genome shotgun (WGS) entry which is preliminary data.</text>
</comment>
<dbReference type="EMBL" id="JADEXQ010000174">
    <property type="protein sequence ID" value="MBE9033293.1"/>
    <property type="molecule type" value="Genomic_DNA"/>
</dbReference>
<protein>
    <submittedName>
        <fullName evidence="5">Helix-turn-helix transcriptional regulator</fullName>
    </submittedName>
</protein>
<organism evidence="5 6">
    <name type="scientific">Romeriopsis navalis LEGE 11480</name>
    <dbReference type="NCBI Taxonomy" id="2777977"/>
    <lineage>
        <taxon>Bacteria</taxon>
        <taxon>Bacillati</taxon>
        <taxon>Cyanobacteriota</taxon>
        <taxon>Cyanophyceae</taxon>
        <taxon>Leptolyngbyales</taxon>
        <taxon>Leptolyngbyaceae</taxon>
        <taxon>Romeriopsis</taxon>
        <taxon>Romeriopsis navalis</taxon>
    </lineage>
</organism>
<dbReference type="SUPFAM" id="SSF46785">
    <property type="entry name" value="Winged helix' DNA-binding domain"/>
    <property type="match status" value="1"/>
</dbReference>
<gene>
    <name evidence="5" type="ORF">IQ266_26520</name>
</gene>
<dbReference type="InterPro" id="IPR036390">
    <property type="entry name" value="WH_DNA-bd_sf"/>
</dbReference>
<dbReference type="InterPro" id="IPR036388">
    <property type="entry name" value="WH-like_DNA-bd_sf"/>
</dbReference>
<dbReference type="Pfam" id="PF01638">
    <property type="entry name" value="HxlR"/>
    <property type="match status" value="1"/>
</dbReference>
<dbReference type="Proteomes" id="UP000625316">
    <property type="component" value="Unassembled WGS sequence"/>
</dbReference>
<evidence type="ECO:0000313" key="6">
    <source>
        <dbReference type="Proteomes" id="UP000625316"/>
    </source>
</evidence>
<evidence type="ECO:0000256" key="1">
    <source>
        <dbReference type="ARBA" id="ARBA00023015"/>
    </source>
</evidence>
<evidence type="ECO:0000259" key="4">
    <source>
        <dbReference type="PROSITE" id="PS51118"/>
    </source>
</evidence>
<dbReference type="PANTHER" id="PTHR33204">
    <property type="entry name" value="TRANSCRIPTIONAL REGULATOR, MARR FAMILY"/>
    <property type="match status" value="1"/>
</dbReference>
<dbReference type="AlphaFoldDB" id="A0A928VT91"/>
<keyword evidence="3" id="KW-0804">Transcription</keyword>
<keyword evidence="1" id="KW-0805">Transcription regulation</keyword>
<keyword evidence="6" id="KW-1185">Reference proteome</keyword>